<name>A0AAP3DI31_BRELA</name>
<accession>A0AAP3DI31</accession>
<evidence type="ECO:0000313" key="1">
    <source>
        <dbReference type="EMBL" id="MCZ0807460.1"/>
    </source>
</evidence>
<dbReference type="Proteomes" id="UP001077662">
    <property type="component" value="Unassembled WGS sequence"/>
</dbReference>
<dbReference type="EMBL" id="JAPTNE010000013">
    <property type="protein sequence ID" value="MCZ0807460.1"/>
    <property type="molecule type" value="Genomic_DNA"/>
</dbReference>
<organism evidence="1 2">
    <name type="scientific">Brevibacillus laterosporus</name>
    <name type="common">Bacillus laterosporus</name>
    <dbReference type="NCBI Taxonomy" id="1465"/>
    <lineage>
        <taxon>Bacteria</taxon>
        <taxon>Bacillati</taxon>
        <taxon>Bacillota</taxon>
        <taxon>Bacilli</taxon>
        <taxon>Bacillales</taxon>
        <taxon>Paenibacillaceae</taxon>
        <taxon>Brevibacillus</taxon>
    </lineage>
</organism>
<proteinExistence type="predicted"/>
<comment type="caution">
    <text evidence="1">The sequence shown here is derived from an EMBL/GenBank/DDBJ whole genome shotgun (WGS) entry which is preliminary data.</text>
</comment>
<reference evidence="1" key="1">
    <citation type="submission" date="2022-09" db="EMBL/GenBank/DDBJ databases">
        <title>Genome analysis and characterization of larvicidal activity of Brevibacillus strains.</title>
        <authorList>
            <person name="Patrusheva E.V."/>
            <person name="Izotova A.O."/>
            <person name="Toshchakov S.V."/>
            <person name="Sineoky S.P."/>
        </authorList>
    </citation>
    <scope>NUCLEOTIDE SEQUENCE</scope>
    <source>
        <strain evidence="1">VKPM_B-13247</strain>
    </source>
</reference>
<evidence type="ECO:0000313" key="2">
    <source>
        <dbReference type="Proteomes" id="UP001077662"/>
    </source>
</evidence>
<dbReference type="RefSeq" id="WP_258433601.1">
    <property type="nucleotide sequence ID" value="NZ_JANSGW010000013.1"/>
</dbReference>
<dbReference type="AlphaFoldDB" id="A0AAP3DI31"/>
<sequence>MPHVTDPFVITPTLSSICSSLLRLADQFGLLLIIHITECQSQTFSWSNGLADSGQSCIHSVLHITLWSTKKEMGQAITLHLTESAAITAFHQARKNLTLHDNRWRVFQQFCQHEKQLPPPSTLEQLGEFRDWHFLISKMGLEHKRFFQEKIPYKLRSQIKIQQEKQWLCRSDGSFYQSQFWRVTLEATSQFNPHTRLIQYQDGATFFEHWRPAMNELITNLYKQMDNRLSTSRENHGHHQQIVTPSSMEVSSPFWVDTEIFAGLLRLYLQQPSYRRQWLPATSRLRLTHLEGHSCYQPFHYIGTLYPSVTLLGESVIDMNESEDLTGAHLLYSLPTLLSGDDFPSPLLHIDEKVPSLILSGYHHLYHSKPMDSYFLLVQDCYKLPSLQQMPTGWIHGRISKIFSSIICGWGANRTVTEPHSTQFCVTAPSYLLLELG</sequence>
<gene>
    <name evidence="1" type="ORF">O0554_11095</name>
</gene>
<protein>
    <submittedName>
        <fullName evidence="1">Uncharacterized protein</fullName>
    </submittedName>
</protein>